<organism evidence="9 10">
    <name type="scientific">Metamycoplasma orale</name>
    <name type="common">Mycoplasma orale</name>
    <dbReference type="NCBI Taxonomy" id="2121"/>
    <lineage>
        <taxon>Bacteria</taxon>
        <taxon>Bacillati</taxon>
        <taxon>Mycoplasmatota</taxon>
        <taxon>Mycoplasmoidales</taxon>
        <taxon>Metamycoplasmataceae</taxon>
        <taxon>Metamycoplasma</taxon>
    </lineage>
</organism>
<dbReference type="AlphaFoldDB" id="A0A448ZX93"/>
<evidence type="ECO:0000256" key="6">
    <source>
        <dbReference type="ARBA" id="ARBA00023136"/>
    </source>
</evidence>
<evidence type="ECO:0000256" key="3">
    <source>
        <dbReference type="ARBA" id="ARBA00022475"/>
    </source>
</evidence>
<dbReference type="GO" id="GO:0055085">
    <property type="term" value="P:transmembrane transport"/>
    <property type="evidence" value="ECO:0007669"/>
    <property type="project" value="InterPro"/>
</dbReference>
<feature type="transmembrane region" description="Helical" evidence="7">
    <location>
        <begin position="371"/>
        <end position="390"/>
    </location>
</feature>
<dbReference type="KEGG" id="mob:NCTC10112_00456"/>
<comment type="subcellular location">
    <subcellularLocation>
        <location evidence="1">Cell membrane</location>
        <topology evidence="1">Multi-pass membrane protein</topology>
    </subcellularLocation>
</comment>
<keyword evidence="10" id="KW-1185">Reference proteome</keyword>
<feature type="transmembrane region" description="Helical" evidence="7">
    <location>
        <begin position="36"/>
        <end position="54"/>
    </location>
</feature>
<gene>
    <name evidence="9" type="ORF">NCTC10112_00456</name>
</gene>
<evidence type="ECO:0000256" key="1">
    <source>
        <dbReference type="ARBA" id="ARBA00004651"/>
    </source>
</evidence>
<keyword evidence="6 7" id="KW-0472">Membrane</keyword>
<feature type="transmembrane region" description="Helical" evidence="7">
    <location>
        <begin position="269"/>
        <end position="290"/>
    </location>
</feature>
<feature type="transmembrane region" description="Helical" evidence="7">
    <location>
        <begin position="134"/>
        <end position="156"/>
    </location>
</feature>
<feature type="transmembrane region" description="Helical" evidence="7">
    <location>
        <begin position="231"/>
        <end position="249"/>
    </location>
</feature>
<dbReference type="InterPro" id="IPR000515">
    <property type="entry name" value="MetI-like"/>
</dbReference>
<feature type="transmembrane region" description="Helical" evidence="7">
    <location>
        <begin position="102"/>
        <end position="122"/>
    </location>
</feature>
<protein>
    <submittedName>
        <fullName evidence="9">ABC-type phosphate/phosphonate transport system, permease component</fullName>
    </submittedName>
</protein>
<keyword evidence="3" id="KW-1003">Cell membrane</keyword>
<dbReference type="Gene3D" id="1.10.3720.10">
    <property type="entry name" value="MetI-like"/>
    <property type="match status" value="2"/>
</dbReference>
<dbReference type="InterPro" id="IPR035906">
    <property type="entry name" value="MetI-like_sf"/>
</dbReference>
<evidence type="ECO:0000256" key="5">
    <source>
        <dbReference type="ARBA" id="ARBA00022989"/>
    </source>
</evidence>
<dbReference type="PANTHER" id="PTHR30043:SF1">
    <property type="entry name" value="ABC TRANSPORT SYSTEM PERMEASE PROTEIN P69"/>
    <property type="match status" value="1"/>
</dbReference>
<feature type="transmembrane region" description="Helical" evidence="7">
    <location>
        <begin position="530"/>
        <end position="551"/>
    </location>
</feature>
<keyword evidence="2" id="KW-0813">Transport</keyword>
<sequence length="558" mass="65871">MFHMKNFLNNISIKNEKFNSYISNKTTTIKGPKRPLIKALFWILLIGLLIYFLTNINWRISKEGFGIFASNIKRFFQPVIISNYIKGGNLFYLSIIAMAKTFLFALIGTLAGGALAFITSIFSNYKMNNKYVAITFKIITTFLRILPELIFIYLFILSFDRGISLFLIYCWFSWLWLHEYFTQTIMTAEFSIYYQILKTSNSKFKAFFQEILPQIKNKFINYMIFSLESNIRWGALLSMFGFINIGTYLNSPITTTNYKYFNELMVPLFVLTVFFLLFDGLIYGITNFILKDKTITIEKFKTVKRKKYIKTIFLILFSIFILVMLSYFIYLNRNNHFYPAEAKKYLVQLFNPNWKNIKNDNVSIFSLLSEYISLITITLILCFAFTYIKLIFKNYYLNKKVYYILKIKNTAIRFLPVTILFILFYTFFITPQTAFVFAFAIHSSTALARNLEKKINDINLTQLKVEYHLTNSKFQTFNKFIFPYIKPTLLSLFTYEAEKTMRNFVLFGSFTSSLLGLKATLARYKEFNDIAPYIWIQIFIVGLVTLGSWLIRRKYINQ</sequence>
<feature type="transmembrane region" description="Helical" evidence="7">
    <location>
        <begin position="311"/>
        <end position="330"/>
    </location>
</feature>
<evidence type="ECO:0000313" key="10">
    <source>
        <dbReference type="Proteomes" id="UP000290482"/>
    </source>
</evidence>
<evidence type="ECO:0000256" key="4">
    <source>
        <dbReference type="ARBA" id="ARBA00022692"/>
    </source>
</evidence>
<dbReference type="Proteomes" id="UP000290482">
    <property type="component" value="Chromosome"/>
</dbReference>
<proteinExistence type="predicted"/>
<evidence type="ECO:0000259" key="8">
    <source>
        <dbReference type="PROSITE" id="PS50928"/>
    </source>
</evidence>
<dbReference type="GO" id="GO:0005886">
    <property type="term" value="C:plasma membrane"/>
    <property type="evidence" value="ECO:0007669"/>
    <property type="project" value="UniProtKB-SubCell"/>
</dbReference>
<keyword evidence="5 7" id="KW-1133">Transmembrane helix</keyword>
<dbReference type="PANTHER" id="PTHR30043">
    <property type="entry name" value="PHOSPHONATES TRANSPORT SYSTEM PERMEASE PROTEIN"/>
    <property type="match status" value="1"/>
</dbReference>
<feature type="domain" description="ABC transmembrane type-1" evidence="8">
    <location>
        <begin position="98"/>
        <end position="282"/>
    </location>
</feature>
<feature type="transmembrane region" description="Helical" evidence="7">
    <location>
        <begin position="75"/>
        <end position="96"/>
    </location>
</feature>
<dbReference type="EMBL" id="LR214940">
    <property type="protein sequence ID" value="VEU55870.1"/>
    <property type="molecule type" value="Genomic_DNA"/>
</dbReference>
<evidence type="ECO:0000313" key="9">
    <source>
        <dbReference type="EMBL" id="VEU55870.1"/>
    </source>
</evidence>
<dbReference type="SUPFAM" id="SSF161098">
    <property type="entry name" value="MetI-like"/>
    <property type="match status" value="2"/>
</dbReference>
<name>A0A448ZX93_METOS</name>
<dbReference type="PROSITE" id="PS50928">
    <property type="entry name" value="ABC_TM1"/>
    <property type="match status" value="1"/>
</dbReference>
<feature type="transmembrane region" description="Helical" evidence="7">
    <location>
        <begin position="162"/>
        <end position="181"/>
    </location>
</feature>
<feature type="transmembrane region" description="Helical" evidence="7">
    <location>
        <begin position="411"/>
        <end position="428"/>
    </location>
</feature>
<keyword evidence="4 7" id="KW-0812">Transmembrane</keyword>
<reference evidence="9 10" key="1">
    <citation type="submission" date="2019-01" db="EMBL/GenBank/DDBJ databases">
        <authorList>
            <consortium name="Pathogen Informatics"/>
        </authorList>
    </citation>
    <scope>NUCLEOTIDE SEQUENCE [LARGE SCALE GENOMIC DNA]</scope>
    <source>
        <strain evidence="9 10">NCTC10112</strain>
    </source>
</reference>
<evidence type="ECO:0000256" key="7">
    <source>
        <dbReference type="SAM" id="Phobius"/>
    </source>
</evidence>
<accession>A0A448ZX93</accession>
<evidence type="ECO:0000256" key="2">
    <source>
        <dbReference type="ARBA" id="ARBA00022448"/>
    </source>
</evidence>